<dbReference type="RefSeq" id="WP_034844879.1">
    <property type="nucleotide sequence ID" value="NZ_JANX01000428.1"/>
</dbReference>
<dbReference type="AlphaFoldDB" id="A0A0A0D1C0"/>
<dbReference type="EMBL" id="JANX01000428">
    <property type="protein sequence ID" value="KGM31830.1"/>
    <property type="molecule type" value="Genomic_DNA"/>
</dbReference>
<reference evidence="2 3" key="1">
    <citation type="submission" date="2014-01" db="EMBL/GenBank/DDBJ databases">
        <title>Genome sequence determination for a cystic fibrosis isolate, Inquilinus limosus.</title>
        <authorList>
            <person name="Pino M."/>
            <person name="Di Conza J."/>
            <person name="Gutkind G."/>
        </authorList>
    </citation>
    <scope>NUCLEOTIDE SEQUENCE [LARGE SCALE GENOMIC DNA]</scope>
    <source>
        <strain evidence="2 3">MP06</strain>
    </source>
</reference>
<gene>
    <name evidence="2" type="ORF">P409_24890</name>
</gene>
<dbReference type="PANTHER" id="PTHR43574">
    <property type="entry name" value="EPIMERASE-RELATED"/>
    <property type="match status" value="1"/>
</dbReference>
<evidence type="ECO:0000313" key="3">
    <source>
        <dbReference type="Proteomes" id="UP000029995"/>
    </source>
</evidence>
<sequence>MDDLRPGRLFVFGLGYSMTRLARRLRDLGWQVAGTTRDADRLERLRDEGFEAHAFGPGQPLDPAALAGTTHLVQSISPEDSGDPVVPALAEALRALPQLGWAGYLSTPSVYGDRGGAWIDESADPTPGSPRGWKRLEAERAWFTAFQSTGVAVQVFRLAGIYGPGRSALDQLRHGRARRIDKPGQVFNRIHVDDIGTVLMASMRRPAPGAIYNVADGHPSSPNDPIEHAARLLGIDPPPLIPFEQAGLSPLGREFYSECKRLKVDRIIDELGAHLAYPSYREGLDAIWAEERA</sequence>
<dbReference type="Gene3D" id="3.40.50.720">
    <property type="entry name" value="NAD(P)-binding Rossmann-like Domain"/>
    <property type="match status" value="1"/>
</dbReference>
<dbReference type="Proteomes" id="UP000029995">
    <property type="component" value="Unassembled WGS sequence"/>
</dbReference>
<evidence type="ECO:0000313" key="2">
    <source>
        <dbReference type="EMBL" id="KGM31830.1"/>
    </source>
</evidence>
<comment type="caution">
    <text evidence="2">The sequence shown here is derived from an EMBL/GenBank/DDBJ whole genome shotgun (WGS) entry which is preliminary data.</text>
</comment>
<organism evidence="2 3">
    <name type="scientific">Inquilinus limosus MP06</name>
    <dbReference type="NCBI Taxonomy" id="1398085"/>
    <lineage>
        <taxon>Bacteria</taxon>
        <taxon>Pseudomonadati</taxon>
        <taxon>Pseudomonadota</taxon>
        <taxon>Alphaproteobacteria</taxon>
        <taxon>Rhodospirillales</taxon>
        <taxon>Rhodospirillaceae</taxon>
        <taxon>Inquilinus</taxon>
    </lineage>
</organism>
<dbReference type="InterPro" id="IPR036291">
    <property type="entry name" value="NAD(P)-bd_dom_sf"/>
</dbReference>
<proteinExistence type="predicted"/>
<dbReference type="CDD" id="cd05266">
    <property type="entry name" value="SDR_a4"/>
    <property type="match status" value="1"/>
</dbReference>
<evidence type="ECO:0000256" key="1">
    <source>
        <dbReference type="ARBA" id="ARBA00023027"/>
    </source>
</evidence>
<name>A0A0A0D1C0_9PROT</name>
<accession>A0A0A0D1C0</accession>
<dbReference type="SUPFAM" id="SSF51735">
    <property type="entry name" value="NAD(P)-binding Rossmann-fold domains"/>
    <property type="match status" value="1"/>
</dbReference>
<protein>
    <submittedName>
        <fullName evidence="2">Epimerase</fullName>
    </submittedName>
</protein>
<keyword evidence="1" id="KW-0520">NAD</keyword>